<name>A0A166IE63_9AGAM</name>
<feature type="compositionally biased region" description="Polar residues" evidence="2">
    <location>
        <begin position="331"/>
        <end position="341"/>
    </location>
</feature>
<feature type="compositionally biased region" description="Acidic residues" evidence="2">
    <location>
        <begin position="1407"/>
        <end position="1417"/>
    </location>
</feature>
<gene>
    <name evidence="4" type="ORF">SISSUDRAFT_615577</name>
</gene>
<dbReference type="OrthoDB" id="2157641at2759"/>
<dbReference type="SUPFAM" id="SSF50729">
    <property type="entry name" value="PH domain-like"/>
    <property type="match status" value="1"/>
</dbReference>
<evidence type="ECO:0000256" key="2">
    <source>
        <dbReference type="SAM" id="MobiDB-lite"/>
    </source>
</evidence>
<feature type="compositionally biased region" description="Basic and acidic residues" evidence="2">
    <location>
        <begin position="444"/>
        <end position="455"/>
    </location>
</feature>
<keyword evidence="1" id="KW-0175">Coiled coil</keyword>
<dbReference type="InterPro" id="IPR000904">
    <property type="entry name" value="Sec7_dom"/>
</dbReference>
<feature type="compositionally biased region" description="Low complexity" evidence="2">
    <location>
        <begin position="7"/>
        <end position="23"/>
    </location>
</feature>
<dbReference type="EMBL" id="KV428007">
    <property type="protein sequence ID" value="KZT43664.1"/>
    <property type="molecule type" value="Genomic_DNA"/>
</dbReference>
<dbReference type="InterPro" id="IPR041681">
    <property type="entry name" value="PH_9"/>
</dbReference>
<dbReference type="PANTHER" id="PTHR10663:SF373">
    <property type="entry name" value="PH AND SEC7 DOMAIN-CONTAINING PROTEIN C11E3.11C"/>
    <property type="match status" value="1"/>
</dbReference>
<dbReference type="SMART" id="SM00222">
    <property type="entry name" value="Sec7"/>
    <property type="match status" value="1"/>
</dbReference>
<organism evidence="4 5">
    <name type="scientific">Sistotremastrum suecicum HHB10207 ss-3</name>
    <dbReference type="NCBI Taxonomy" id="1314776"/>
    <lineage>
        <taxon>Eukaryota</taxon>
        <taxon>Fungi</taxon>
        <taxon>Dikarya</taxon>
        <taxon>Basidiomycota</taxon>
        <taxon>Agaricomycotina</taxon>
        <taxon>Agaricomycetes</taxon>
        <taxon>Sistotremastrales</taxon>
        <taxon>Sistotremastraceae</taxon>
        <taxon>Sistotremastrum</taxon>
    </lineage>
</organism>
<evidence type="ECO:0000313" key="4">
    <source>
        <dbReference type="EMBL" id="KZT43664.1"/>
    </source>
</evidence>
<feature type="compositionally biased region" description="Basic and acidic residues" evidence="2">
    <location>
        <begin position="173"/>
        <end position="183"/>
    </location>
</feature>
<feature type="compositionally biased region" description="Basic and acidic residues" evidence="2">
    <location>
        <begin position="638"/>
        <end position="656"/>
    </location>
</feature>
<sequence>MFRSAHGPPQQTGSSSSQQPPSSFRQNLLPVASNDRHAQIARRVSRTDLDFEQALLTDSTVRLTESPDMNALGVPETPQATKTSMSTPVRQSSFAASAKQPATPKVVPPTPINGKATLTQTTSRTTAFVNPSQNDMDDLEIQTKRRSLFRSPGTASSPDLATLVRKANAKAKAKAEAQAREEGESSNSHLEPPGSSSSAGFLSPSAGANSTNRSGRARSSTASHAKSPNRNHTGDSSSRDPNRSAKGKERATSSSYTDSDSPIKSKERSNGKSGGSSMRQKTSAFFGRMVGQNSVRDKYRYDPNAIPNSSKAPPLPESFRPPVPQLPEQYRLTTHDSSSGSDVFHSLPASPDFGKPLPPISNHGHDESVDDDEDKTTEQGSVSTAHPPALPNPIRQRTPSPQRTVRQRQGDMHRRRRSMSLGDVDLPPVALPMDADALALSQRPSEDTEGRDSWDNKMTGFMSEFKGQISSKFDDIQSTPLLLEDPFLPSSDTRSAATTPSTPVSPPERRSSLPDLPVSSGASQDKPSRSSNSSSLLVPQETEQTSSRHMLSPRPQAYPSPSSYTRSPSRYPSSPVPSSRLNNLRAGHRGLPQRPSSANIFSHAPASTPSMGSPDNKRLVPHPRSAASASEPSLVPPGKEESRSLESGDKTHDTGGRELGTTRLSNNISDPGISDDDLEERARDFAAKCWTQDESFLPREKMAQWLGGVDRINRLALRHYMNYFDLSNLALDQAFRRLCAKLYVKAESQQLDRLLDEFARRYWDCNPRSLFGNAGVVHAVMYSLLLLNTDLHVAELTSHMSRTQFVRNTLSTIQAQVKPEPSEYQSSTSEVALNSNESSSDLALEGEENSSSAEPRPKRSGSLSSWHSVAKPSPPVIEMTGPQGSSPRTSTDTAHATPRPNTEDVFSSKRSTSSAAQSFVFDKAWENEMEALLKEMFNSIRSQQILQPVVNTGLERSNSSLSPGAPHTSLLRNGSRRGQSSDRLATLKRGSIRGLQTLMGPHASPYSSNSSIDGRISPSPSFATSMGDGLSASSSSFFTTPTLGFASNLSHTIIRETQEDDSHSVASDDSISTSISVTDAELALLGPPFAKEGSLSRKHFWESEGKRGKDKSWMEVFVVIQKGELDMFTFGTGGGSLGGQVVGGGNWLSNASNVGRLSLAHSLAHSLPPPGYSRQRPHCLVLTLASGAVYFFQAGTEDLVNEWVSTCNYWAARQSKEPLPGGVSNIDYGWNRVIDAASDDRNTGDQFDAMSIRSGRSMFSKRSIPEGLSRLASSPHSDRSSISEWRPPPHSTVPSQYDEETQLEALQKQVKTLNEELEAHHALQIPMLGLYHIRSQNHAKAKQNWEKKTQFLTGEIVKYETYVDSLKAAMAIRLKKRGEKVLEKALVNNNVEDGAFDRGHQTRWPEFSEDAIPEADEPSTPAGPETAFPHRRDTLDDGSTEE</sequence>
<feature type="compositionally biased region" description="Low complexity" evidence="2">
    <location>
        <begin position="117"/>
        <end position="126"/>
    </location>
</feature>
<feature type="compositionally biased region" description="Basic and acidic residues" evidence="2">
    <location>
        <begin position="261"/>
        <end position="270"/>
    </location>
</feature>
<feature type="compositionally biased region" description="Polar residues" evidence="2">
    <location>
        <begin position="1005"/>
        <end position="1020"/>
    </location>
</feature>
<dbReference type="InterPro" id="IPR001849">
    <property type="entry name" value="PH_domain"/>
</dbReference>
<dbReference type="Gene3D" id="2.30.29.30">
    <property type="entry name" value="Pleckstrin-homology domain (PH domain)/Phosphotyrosine-binding domain (PTB)"/>
    <property type="match status" value="1"/>
</dbReference>
<feature type="compositionally biased region" description="Basic and acidic residues" evidence="2">
    <location>
        <begin position="237"/>
        <end position="251"/>
    </location>
</feature>
<feature type="region of interest" description="Disordered" evidence="2">
    <location>
        <begin position="1"/>
        <end position="36"/>
    </location>
</feature>
<dbReference type="GO" id="GO:0005085">
    <property type="term" value="F:guanyl-nucleotide exchange factor activity"/>
    <property type="evidence" value="ECO:0007669"/>
    <property type="project" value="InterPro"/>
</dbReference>
<feature type="compositionally biased region" description="Low complexity" evidence="2">
    <location>
        <begin position="489"/>
        <end position="502"/>
    </location>
</feature>
<feature type="compositionally biased region" description="Polar residues" evidence="2">
    <location>
        <begin position="823"/>
        <end position="841"/>
    </location>
</feature>
<proteinExistence type="predicted"/>
<feature type="coiled-coil region" evidence="1">
    <location>
        <begin position="1296"/>
        <end position="1323"/>
    </location>
</feature>
<dbReference type="STRING" id="1314776.A0A166IE63"/>
<feature type="region of interest" description="Disordered" evidence="2">
    <location>
        <begin position="60"/>
        <end position="459"/>
    </location>
</feature>
<feature type="compositionally biased region" description="Polar residues" evidence="2">
    <location>
        <begin position="395"/>
        <end position="404"/>
    </location>
</feature>
<feature type="region of interest" description="Disordered" evidence="2">
    <location>
        <begin position="1268"/>
        <end position="1296"/>
    </location>
</feature>
<feature type="compositionally biased region" description="Pro residues" evidence="2">
    <location>
        <begin position="313"/>
        <end position="325"/>
    </location>
</feature>
<dbReference type="Proteomes" id="UP000076798">
    <property type="component" value="Unassembled WGS sequence"/>
</dbReference>
<dbReference type="SUPFAM" id="SSF48425">
    <property type="entry name" value="Sec7 domain"/>
    <property type="match status" value="1"/>
</dbReference>
<dbReference type="Pfam" id="PF15410">
    <property type="entry name" value="PH_9"/>
    <property type="match status" value="1"/>
</dbReference>
<dbReference type="InterPro" id="IPR023394">
    <property type="entry name" value="Sec7_C_sf"/>
</dbReference>
<dbReference type="InterPro" id="IPR035999">
    <property type="entry name" value="Sec7_dom_sf"/>
</dbReference>
<dbReference type="SMART" id="SM00233">
    <property type="entry name" value="PH"/>
    <property type="match status" value="1"/>
</dbReference>
<feature type="compositionally biased region" description="Polar residues" evidence="2">
    <location>
        <begin position="970"/>
        <end position="983"/>
    </location>
</feature>
<feature type="compositionally biased region" description="Low complexity" evidence="2">
    <location>
        <begin position="192"/>
        <end position="208"/>
    </location>
</feature>
<dbReference type="PANTHER" id="PTHR10663">
    <property type="entry name" value="GUANYL-NUCLEOTIDE EXCHANGE FACTOR"/>
    <property type="match status" value="1"/>
</dbReference>
<evidence type="ECO:0000259" key="3">
    <source>
        <dbReference type="PROSITE" id="PS50190"/>
    </source>
</evidence>
<feature type="region of interest" description="Disordered" evidence="2">
    <location>
        <begin position="1397"/>
        <end position="1442"/>
    </location>
</feature>
<feature type="region of interest" description="Disordered" evidence="2">
    <location>
        <begin position="816"/>
        <end position="913"/>
    </location>
</feature>
<dbReference type="PROSITE" id="PS50190">
    <property type="entry name" value="SEC7"/>
    <property type="match status" value="1"/>
</dbReference>
<feature type="compositionally biased region" description="Polar residues" evidence="2">
    <location>
        <begin position="78"/>
        <end position="95"/>
    </location>
</feature>
<feature type="compositionally biased region" description="Polar residues" evidence="2">
    <location>
        <begin position="882"/>
        <end position="894"/>
    </location>
</feature>
<dbReference type="InterPro" id="IPR011993">
    <property type="entry name" value="PH-like_dom_sf"/>
</dbReference>
<feature type="compositionally biased region" description="Polar residues" evidence="2">
    <location>
        <begin position="209"/>
        <end position="236"/>
    </location>
</feature>
<dbReference type="Pfam" id="PF01369">
    <property type="entry name" value="Sec7"/>
    <property type="match status" value="1"/>
</dbReference>
<keyword evidence="5" id="KW-1185">Reference proteome</keyword>
<evidence type="ECO:0000313" key="5">
    <source>
        <dbReference type="Proteomes" id="UP000076798"/>
    </source>
</evidence>
<dbReference type="Gene3D" id="1.10.1000.11">
    <property type="entry name" value="Arf Nucleotide-binding Site Opener,domain 2"/>
    <property type="match status" value="1"/>
</dbReference>
<feature type="compositionally biased region" description="Polar residues" evidence="2">
    <location>
        <begin position="594"/>
        <end position="613"/>
    </location>
</feature>
<evidence type="ECO:0000256" key="1">
    <source>
        <dbReference type="SAM" id="Coils"/>
    </source>
</evidence>
<protein>
    <recommendedName>
        <fullName evidence="3">SEC7 domain-containing protein</fullName>
    </recommendedName>
</protein>
<accession>A0A166IE63</accession>
<reference evidence="4 5" key="1">
    <citation type="journal article" date="2016" name="Mol. Biol. Evol.">
        <title>Comparative Genomics of Early-Diverging Mushroom-Forming Fungi Provides Insights into the Origins of Lignocellulose Decay Capabilities.</title>
        <authorList>
            <person name="Nagy L.G."/>
            <person name="Riley R."/>
            <person name="Tritt A."/>
            <person name="Adam C."/>
            <person name="Daum C."/>
            <person name="Floudas D."/>
            <person name="Sun H."/>
            <person name="Yadav J.S."/>
            <person name="Pangilinan J."/>
            <person name="Larsson K.H."/>
            <person name="Matsuura K."/>
            <person name="Barry K."/>
            <person name="Labutti K."/>
            <person name="Kuo R."/>
            <person name="Ohm R.A."/>
            <person name="Bhattacharya S.S."/>
            <person name="Shirouzu T."/>
            <person name="Yoshinaga Y."/>
            <person name="Martin F.M."/>
            <person name="Grigoriev I.V."/>
            <person name="Hibbett D.S."/>
        </authorList>
    </citation>
    <scope>NUCLEOTIDE SEQUENCE [LARGE SCALE GENOMIC DNA]</scope>
    <source>
        <strain evidence="4 5">HHB10207 ss-3</strain>
    </source>
</reference>
<dbReference type="GO" id="GO:0032012">
    <property type="term" value="P:regulation of ARF protein signal transduction"/>
    <property type="evidence" value="ECO:0007669"/>
    <property type="project" value="InterPro"/>
</dbReference>
<feature type="region of interest" description="Disordered" evidence="2">
    <location>
        <begin position="955"/>
        <end position="1020"/>
    </location>
</feature>
<feature type="domain" description="SEC7" evidence="3">
    <location>
        <begin position="660"/>
        <end position="835"/>
    </location>
</feature>
<feature type="region of interest" description="Disordered" evidence="2">
    <location>
        <begin position="483"/>
        <end position="676"/>
    </location>
</feature>
<feature type="compositionally biased region" description="Low complexity" evidence="2">
    <location>
        <begin position="559"/>
        <end position="580"/>
    </location>
</feature>